<evidence type="ECO:0000256" key="1">
    <source>
        <dbReference type="SAM" id="MobiDB-lite"/>
    </source>
</evidence>
<evidence type="ECO:0000313" key="2">
    <source>
        <dbReference type="EMBL" id="KAJ7749074.1"/>
    </source>
</evidence>
<dbReference type="AlphaFoldDB" id="A0AAD7ITI2"/>
<accession>A0AAD7ITI2</accession>
<feature type="compositionally biased region" description="Pro residues" evidence="1">
    <location>
        <begin position="94"/>
        <end position="119"/>
    </location>
</feature>
<dbReference type="EMBL" id="JARJLG010000087">
    <property type="protein sequence ID" value="KAJ7749074.1"/>
    <property type="molecule type" value="Genomic_DNA"/>
</dbReference>
<evidence type="ECO:0000313" key="3">
    <source>
        <dbReference type="Proteomes" id="UP001215280"/>
    </source>
</evidence>
<feature type="region of interest" description="Disordered" evidence="1">
    <location>
        <begin position="169"/>
        <end position="199"/>
    </location>
</feature>
<keyword evidence="3" id="KW-1185">Reference proteome</keyword>
<reference evidence="2" key="1">
    <citation type="submission" date="2023-03" db="EMBL/GenBank/DDBJ databases">
        <title>Massive genome expansion in bonnet fungi (Mycena s.s.) driven by repeated elements and novel gene families across ecological guilds.</title>
        <authorList>
            <consortium name="Lawrence Berkeley National Laboratory"/>
            <person name="Harder C.B."/>
            <person name="Miyauchi S."/>
            <person name="Viragh M."/>
            <person name="Kuo A."/>
            <person name="Thoen E."/>
            <person name="Andreopoulos B."/>
            <person name="Lu D."/>
            <person name="Skrede I."/>
            <person name="Drula E."/>
            <person name="Henrissat B."/>
            <person name="Morin E."/>
            <person name="Kohler A."/>
            <person name="Barry K."/>
            <person name="LaButti K."/>
            <person name="Morin E."/>
            <person name="Salamov A."/>
            <person name="Lipzen A."/>
            <person name="Mereny Z."/>
            <person name="Hegedus B."/>
            <person name="Baldrian P."/>
            <person name="Stursova M."/>
            <person name="Weitz H."/>
            <person name="Taylor A."/>
            <person name="Grigoriev I.V."/>
            <person name="Nagy L.G."/>
            <person name="Martin F."/>
            <person name="Kauserud H."/>
        </authorList>
    </citation>
    <scope>NUCLEOTIDE SEQUENCE</scope>
    <source>
        <strain evidence="2">CBHHK188m</strain>
    </source>
</reference>
<dbReference type="Proteomes" id="UP001215280">
    <property type="component" value="Unassembled WGS sequence"/>
</dbReference>
<name>A0AAD7ITI2_9AGAR</name>
<feature type="region of interest" description="Disordered" evidence="1">
    <location>
        <begin position="91"/>
        <end position="124"/>
    </location>
</feature>
<organism evidence="2 3">
    <name type="scientific">Mycena maculata</name>
    <dbReference type="NCBI Taxonomy" id="230809"/>
    <lineage>
        <taxon>Eukaryota</taxon>
        <taxon>Fungi</taxon>
        <taxon>Dikarya</taxon>
        <taxon>Basidiomycota</taxon>
        <taxon>Agaricomycotina</taxon>
        <taxon>Agaricomycetes</taxon>
        <taxon>Agaricomycetidae</taxon>
        <taxon>Agaricales</taxon>
        <taxon>Marasmiineae</taxon>
        <taxon>Mycenaceae</taxon>
        <taxon>Mycena</taxon>
    </lineage>
</organism>
<proteinExistence type="predicted"/>
<protein>
    <submittedName>
        <fullName evidence="2">Uncharacterized protein</fullName>
    </submittedName>
</protein>
<gene>
    <name evidence="2" type="ORF">DFH07DRAFT_961917</name>
</gene>
<comment type="caution">
    <text evidence="2">The sequence shown here is derived from an EMBL/GenBank/DDBJ whole genome shotgun (WGS) entry which is preliminary data.</text>
</comment>
<sequence length="199" mass="21327">MFVADEKVPYSDEHDSKFDLGQAAMEISLRSKEECRRIGPSLYFDGVPTNCMALNHAVFCDNCDLQYEVAAPAIPLAMPASSFPVPRKALKPLPKVPSPPPRAHPVAPQAPQPPAPPTHPVASDTRLVGSRVAPRPALSIGPVVGPRMGPQSVPNDDAISVLHATSLSNSAPPNSASVWLSHSRNPPTEEHLWGENNFL</sequence>